<proteinExistence type="inferred from homology"/>
<evidence type="ECO:0000256" key="11">
    <source>
        <dbReference type="ARBA" id="ARBA00023136"/>
    </source>
</evidence>
<dbReference type="Pfam" id="PF00403">
    <property type="entry name" value="HMA"/>
    <property type="match status" value="3"/>
</dbReference>
<dbReference type="Gene3D" id="3.40.1110.10">
    <property type="entry name" value="Calcium-transporting ATPase, cytoplasmic domain N"/>
    <property type="match status" value="1"/>
</dbReference>
<dbReference type="SUPFAM" id="SSF81665">
    <property type="entry name" value="Calcium ATPase, transmembrane domain M"/>
    <property type="match status" value="1"/>
</dbReference>
<feature type="transmembrane region" description="Helical" evidence="13">
    <location>
        <begin position="468"/>
        <end position="486"/>
    </location>
</feature>
<dbReference type="InterPro" id="IPR027256">
    <property type="entry name" value="P-typ_ATPase_IB"/>
</dbReference>
<feature type="transmembrane region" description="Helical" evidence="13">
    <location>
        <begin position="685"/>
        <end position="708"/>
    </location>
</feature>
<keyword evidence="16" id="KW-1185">Reference proteome</keyword>
<dbReference type="GO" id="GO:0140581">
    <property type="term" value="F:P-type monovalent copper transporter activity"/>
    <property type="evidence" value="ECO:0007669"/>
    <property type="project" value="UniProtKB-EC"/>
</dbReference>
<dbReference type="Pfam" id="PF00122">
    <property type="entry name" value="E1-E2_ATPase"/>
    <property type="match status" value="1"/>
</dbReference>
<evidence type="ECO:0000256" key="5">
    <source>
        <dbReference type="ARBA" id="ARBA00022692"/>
    </source>
</evidence>
<accession>A0A4P6XM24</accession>
<evidence type="ECO:0000256" key="12">
    <source>
        <dbReference type="ARBA" id="ARBA00080126"/>
    </source>
</evidence>
<organism evidence="15 16">
    <name type="scientific">Metschnikowia aff. pulcherrima</name>
    <dbReference type="NCBI Taxonomy" id="2163413"/>
    <lineage>
        <taxon>Eukaryota</taxon>
        <taxon>Fungi</taxon>
        <taxon>Dikarya</taxon>
        <taxon>Ascomycota</taxon>
        <taxon>Saccharomycotina</taxon>
        <taxon>Pichiomycetes</taxon>
        <taxon>Metschnikowiaceae</taxon>
        <taxon>Metschnikowia</taxon>
    </lineage>
</organism>
<keyword evidence="4" id="KW-0813">Transport</keyword>
<dbReference type="InterPro" id="IPR001757">
    <property type="entry name" value="P_typ_ATPase"/>
</dbReference>
<feature type="transmembrane region" description="Helical" evidence="13">
    <location>
        <begin position="1059"/>
        <end position="1079"/>
    </location>
</feature>
<feature type="transmembrane region" description="Helical" evidence="13">
    <location>
        <begin position="1031"/>
        <end position="1053"/>
    </location>
</feature>
<dbReference type="InterPro" id="IPR023299">
    <property type="entry name" value="ATPase_P-typ_cyto_dom_N"/>
</dbReference>
<dbReference type="Gene3D" id="3.30.70.100">
    <property type="match status" value="3"/>
</dbReference>
<dbReference type="FunFam" id="3.30.70.100:FF:000001">
    <property type="entry name" value="ATPase copper transporting beta"/>
    <property type="match status" value="3"/>
</dbReference>
<evidence type="ECO:0000256" key="6">
    <source>
        <dbReference type="ARBA" id="ARBA00022723"/>
    </source>
</evidence>
<name>A0A4P6XM24_9ASCO</name>
<feature type="transmembrane region" description="Helical" evidence="13">
    <location>
        <begin position="362"/>
        <end position="379"/>
    </location>
</feature>
<dbReference type="CDD" id="cd02094">
    <property type="entry name" value="P-type_ATPase_Cu-like"/>
    <property type="match status" value="1"/>
</dbReference>
<gene>
    <name evidence="15" type="primary">MPUL0B07920</name>
    <name evidence="15" type="ORF">METSCH_B07920</name>
</gene>
<keyword evidence="10 13" id="KW-1133">Transmembrane helix</keyword>
<dbReference type="InterPro" id="IPR044492">
    <property type="entry name" value="P_typ_ATPase_HD_dom"/>
</dbReference>
<reference evidence="16" key="1">
    <citation type="submission" date="2019-03" db="EMBL/GenBank/DDBJ databases">
        <title>Snf2 controls pulcherriminic acid biosynthesis and connects pigmentation and antifungal activity of the yeast Metschnikowia pulcherrima.</title>
        <authorList>
            <person name="Gore-Lloyd D."/>
            <person name="Sumann I."/>
            <person name="Brachmann A.O."/>
            <person name="Schneeberger K."/>
            <person name="Ortiz-Merino R.A."/>
            <person name="Moreno-Beltran M."/>
            <person name="Schlaefli M."/>
            <person name="Kirner P."/>
            <person name="Santos Kron A."/>
            <person name="Wolfe K.H."/>
            <person name="Piel J."/>
            <person name="Ahrens C.H."/>
            <person name="Henk D."/>
            <person name="Freimoser F.M."/>
        </authorList>
    </citation>
    <scope>NUCLEOTIDE SEQUENCE [LARGE SCALE GENOMIC DNA]</scope>
    <source>
        <strain evidence="16">APC 1.2</strain>
    </source>
</reference>
<dbReference type="PRINTS" id="PR00119">
    <property type="entry name" value="CATATPASE"/>
</dbReference>
<dbReference type="EMBL" id="CP034457">
    <property type="protein sequence ID" value="QBM87585.1"/>
    <property type="molecule type" value="Genomic_DNA"/>
</dbReference>
<dbReference type="Pfam" id="PF00702">
    <property type="entry name" value="Hydrolase"/>
    <property type="match status" value="1"/>
</dbReference>
<evidence type="ECO:0000256" key="2">
    <source>
        <dbReference type="ARBA" id="ARBA00006024"/>
    </source>
</evidence>
<feature type="transmembrane region" description="Helical" evidence="13">
    <location>
        <begin position="436"/>
        <end position="456"/>
    </location>
</feature>
<dbReference type="GO" id="GO:0012505">
    <property type="term" value="C:endomembrane system"/>
    <property type="evidence" value="ECO:0007669"/>
    <property type="project" value="UniProtKB-SubCell"/>
</dbReference>
<dbReference type="PRINTS" id="PR00942">
    <property type="entry name" value="CUATPASEI"/>
</dbReference>
<dbReference type="SUPFAM" id="SSF55008">
    <property type="entry name" value="HMA, heavy metal-associated domain"/>
    <property type="match status" value="3"/>
</dbReference>
<feature type="domain" description="HMA" evidence="14">
    <location>
        <begin position="79"/>
        <end position="144"/>
    </location>
</feature>
<dbReference type="PROSITE" id="PS50846">
    <property type="entry name" value="HMA_2"/>
    <property type="match status" value="3"/>
</dbReference>
<keyword evidence="9" id="KW-1278">Translocase</keyword>
<evidence type="ECO:0000256" key="8">
    <source>
        <dbReference type="ARBA" id="ARBA00022840"/>
    </source>
</evidence>
<dbReference type="GO" id="GO:0055070">
    <property type="term" value="P:copper ion homeostasis"/>
    <property type="evidence" value="ECO:0007669"/>
    <property type="project" value="TreeGrafter"/>
</dbReference>
<dbReference type="GO" id="GO:0043682">
    <property type="term" value="F:P-type divalent copper transporter activity"/>
    <property type="evidence" value="ECO:0007669"/>
    <property type="project" value="TreeGrafter"/>
</dbReference>
<dbReference type="GO" id="GO:0005524">
    <property type="term" value="F:ATP binding"/>
    <property type="evidence" value="ECO:0007669"/>
    <property type="project" value="UniProtKB-UniRule"/>
</dbReference>
<evidence type="ECO:0000256" key="4">
    <source>
        <dbReference type="ARBA" id="ARBA00022448"/>
    </source>
</evidence>
<dbReference type="AlphaFoldDB" id="A0A4P6XM24"/>
<dbReference type="EC" id="7.2.2.8" evidence="3"/>
<feature type="domain" description="HMA" evidence="14">
    <location>
        <begin position="160"/>
        <end position="225"/>
    </location>
</feature>
<keyword evidence="7 13" id="KW-0547">Nucleotide-binding</keyword>
<dbReference type="InterPro" id="IPR008250">
    <property type="entry name" value="ATPase_P-typ_transduc_dom_A_sf"/>
</dbReference>
<evidence type="ECO:0000259" key="14">
    <source>
        <dbReference type="PROSITE" id="PS50846"/>
    </source>
</evidence>
<evidence type="ECO:0000256" key="3">
    <source>
        <dbReference type="ARBA" id="ARBA00012517"/>
    </source>
</evidence>
<dbReference type="NCBIfam" id="TIGR01525">
    <property type="entry name" value="ATPase-IB_hvy"/>
    <property type="match status" value="1"/>
</dbReference>
<dbReference type="InterPro" id="IPR023214">
    <property type="entry name" value="HAD_sf"/>
</dbReference>
<dbReference type="PROSITE" id="PS01047">
    <property type="entry name" value="HMA_1"/>
    <property type="match status" value="1"/>
</dbReference>
<dbReference type="SFLD" id="SFLDS00003">
    <property type="entry name" value="Haloacid_Dehalogenase"/>
    <property type="match status" value="1"/>
</dbReference>
<keyword evidence="5 13" id="KW-0812">Transmembrane</keyword>
<dbReference type="Gene3D" id="2.70.150.10">
    <property type="entry name" value="Calcium-transporting ATPase, cytoplasmic transduction domain A"/>
    <property type="match status" value="1"/>
</dbReference>
<dbReference type="STRING" id="2163413.A0A4P6XM24"/>
<dbReference type="PANTHER" id="PTHR43520">
    <property type="entry name" value="ATP7, ISOFORM B"/>
    <property type="match status" value="1"/>
</dbReference>
<feature type="domain" description="HMA" evidence="14">
    <location>
        <begin position="2"/>
        <end position="67"/>
    </location>
</feature>
<dbReference type="GO" id="GO:0005507">
    <property type="term" value="F:copper ion binding"/>
    <property type="evidence" value="ECO:0007669"/>
    <property type="project" value="TreeGrafter"/>
</dbReference>
<dbReference type="PANTHER" id="PTHR43520:SF8">
    <property type="entry name" value="P-TYPE CU(+) TRANSPORTER"/>
    <property type="match status" value="1"/>
</dbReference>
<comment type="subcellular location">
    <subcellularLocation>
        <location evidence="1">Endomembrane system</location>
        <topology evidence="1">Multi-pass membrane protein</topology>
    </subcellularLocation>
    <subcellularLocation>
        <location evidence="13">Membrane</location>
    </subcellularLocation>
</comment>
<dbReference type="InterPro" id="IPR059000">
    <property type="entry name" value="ATPase_P-type_domA"/>
</dbReference>
<evidence type="ECO:0000313" key="15">
    <source>
        <dbReference type="EMBL" id="QBM87585.1"/>
    </source>
</evidence>
<dbReference type="GO" id="GO:0030003">
    <property type="term" value="P:intracellular monoatomic cation homeostasis"/>
    <property type="evidence" value="ECO:0007669"/>
    <property type="project" value="UniProtKB-ARBA"/>
</dbReference>
<dbReference type="InterPro" id="IPR036412">
    <property type="entry name" value="HAD-like_sf"/>
</dbReference>
<keyword evidence="11 13" id="KW-0472">Membrane</keyword>
<dbReference type="Proteomes" id="UP000292447">
    <property type="component" value="Chromosome II"/>
</dbReference>
<dbReference type="PROSITE" id="PS00154">
    <property type="entry name" value="ATPASE_E1_E2"/>
    <property type="match status" value="1"/>
</dbReference>
<feature type="transmembrane region" description="Helical" evidence="13">
    <location>
        <begin position="644"/>
        <end position="665"/>
    </location>
</feature>
<dbReference type="InterPro" id="IPR006121">
    <property type="entry name" value="HMA_dom"/>
</dbReference>
<evidence type="ECO:0000256" key="13">
    <source>
        <dbReference type="RuleBase" id="RU362081"/>
    </source>
</evidence>
<evidence type="ECO:0000256" key="10">
    <source>
        <dbReference type="ARBA" id="ARBA00022989"/>
    </source>
</evidence>
<dbReference type="SUPFAM" id="SSF56784">
    <property type="entry name" value="HAD-like"/>
    <property type="match status" value="1"/>
</dbReference>
<dbReference type="SUPFAM" id="SSF81660">
    <property type="entry name" value="Metal cation-transporting ATPase, ATP-binding domain N"/>
    <property type="match status" value="1"/>
</dbReference>
<dbReference type="InterPro" id="IPR023298">
    <property type="entry name" value="ATPase_P-typ_TM_dom_sf"/>
</dbReference>
<evidence type="ECO:0000256" key="1">
    <source>
        <dbReference type="ARBA" id="ARBA00004127"/>
    </source>
</evidence>
<dbReference type="GO" id="GO:0016020">
    <property type="term" value="C:membrane"/>
    <property type="evidence" value="ECO:0007669"/>
    <property type="project" value="UniProtKB-SubCell"/>
</dbReference>
<feature type="transmembrane region" description="Helical" evidence="13">
    <location>
        <begin position="391"/>
        <end position="415"/>
    </location>
</feature>
<dbReference type="CDD" id="cd00371">
    <property type="entry name" value="HMA"/>
    <property type="match status" value="3"/>
</dbReference>
<dbReference type="Gene3D" id="3.40.50.1000">
    <property type="entry name" value="HAD superfamily/HAD-like"/>
    <property type="match status" value="1"/>
</dbReference>
<dbReference type="SFLD" id="SFLDF00027">
    <property type="entry name" value="p-type_atpase"/>
    <property type="match status" value="1"/>
</dbReference>
<dbReference type="FunFam" id="2.70.150.10:FF:000002">
    <property type="entry name" value="Copper-transporting ATPase 1, putative"/>
    <property type="match status" value="1"/>
</dbReference>
<keyword evidence="8 13" id="KW-0067">ATP-binding</keyword>
<dbReference type="InterPro" id="IPR036163">
    <property type="entry name" value="HMA_dom_sf"/>
</dbReference>
<dbReference type="GO" id="GO:0016887">
    <property type="term" value="F:ATP hydrolysis activity"/>
    <property type="evidence" value="ECO:0007669"/>
    <property type="project" value="InterPro"/>
</dbReference>
<dbReference type="InterPro" id="IPR017969">
    <property type="entry name" value="Heavy-metal-associated_CS"/>
</dbReference>
<evidence type="ECO:0000313" key="16">
    <source>
        <dbReference type="Proteomes" id="UP000292447"/>
    </source>
</evidence>
<dbReference type="SUPFAM" id="SSF81653">
    <property type="entry name" value="Calcium ATPase, transduction domain A"/>
    <property type="match status" value="1"/>
</dbReference>
<dbReference type="SFLD" id="SFLDG00002">
    <property type="entry name" value="C1.7:_P-type_atpase_like"/>
    <property type="match status" value="1"/>
</dbReference>
<keyword evidence="6 13" id="KW-0479">Metal-binding</keyword>
<dbReference type="NCBIfam" id="TIGR01494">
    <property type="entry name" value="ATPase_P-type"/>
    <property type="match status" value="1"/>
</dbReference>
<evidence type="ECO:0000256" key="9">
    <source>
        <dbReference type="ARBA" id="ARBA00022967"/>
    </source>
</evidence>
<sequence length="1157" mass="125713">MREALISVRGMTCAACSGSITDAVEANPSVKKAGVSLITNEAKVTFSRELDPETLITIIEDCGFDALLISVSTQGSGPVATNIDIMGMTCGACSSSITEALEQEKGVMLASVSLLTNLAKITHDSSVSVESLVSTIEDCGFDATLASSTSIADLNDVIIEETRLEVSGMTCGACLASISEALYKLPGVVDASVSQITNAAHIRHESTLKPEMIRETIEDCGFDARIILSELLQRESQSKNQKEEFVLQIYGINEDTDVPALQYNVEAVLNSMPGVDHFQFVFKGQAHIEELENDTSDLGPGSLIDELQVSLNTTETGIRQLLDALNGVDNQIQFIISNSVDQLLNSQLKLLSKAKDIQYWRLNFYYSLLAGIPTVVLSFTENTPFWRKLTFFHGLYLVSLIELALATYILFHLGAVFFKKFKVFIRHKGKNANMDVLVCISTLVSYLFSVFSMFLSVWSGQMDKPPKVLFETVAMLVCFVSFGKWIENRAKGATSSALSKLMSLTPTTCTIIDDPAQLEKITKTSMTNDTKKENIAAEVSSRTIPIDLIQKNDVAVVSAGGKIPADGQILYGSTDVDELIITGESLPVHKTVGDSVIGGSINGPFLIYMRVSGAGKNSQLHQIINIVKESQVNKAPVQRYADYVAARFVAFVLCLLCATLLFWVLCLKFYAQTLPSAFMKDENGKYFVCLKLAISVIVVACPCALGLAAPTAVMVGTGVGATYGALIKGGDVLEKASGVNVILFDKTGTLTRGELQIAQARPVLDNIKVSEKQWWTLIGAVEVHSEHPTGRAITAHARKILSMSFEEDTFQASIHDFKVLTGMGVTAHITLDGTVFNVAVGNKKMVVKQYASAREALATVLDAELQKCVSSVSHVVINGQYCGYLEMLDTIKPCAKDALDYLQHVEHYQVGIVTGDNKEVAHRIGAELGVPKGNIFSEVSPIDKDKIVAQLRERFGGQQNILIAFVGDGINDAPALVQADIGMAISTGTDIAIDSAEVVLMGSQGHTNDLFGIVTALQVSQASFSKIKWNFFCATVYNFLMLPFAMGCFLRYGLMLSPVSAAGAMACSSVSVVLNSLLLKNWKPPKVRECVKNLYIHEDAIGNEFSLKDSTLQEFNAVKRGRLGHKVRVFGGSRIWANLTRKFRRQTDYEMVDSPSN</sequence>
<dbReference type="InterPro" id="IPR018303">
    <property type="entry name" value="ATPase_P-typ_P_site"/>
</dbReference>
<comment type="similarity">
    <text evidence="2 13">Belongs to the cation transport ATPase (P-type) (TC 3.A.3) family. Type IB subfamily.</text>
</comment>
<evidence type="ECO:0000256" key="7">
    <source>
        <dbReference type="ARBA" id="ARBA00022741"/>
    </source>
</evidence>
<protein>
    <recommendedName>
        <fullName evidence="3">P-type Cu(+) transporter</fullName>
        <ecNumber evidence="3">7.2.2.8</ecNumber>
    </recommendedName>
    <alternativeName>
        <fullName evidence="12">Cu(2+)-ATPase</fullName>
    </alternativeName>
</protein>